<keyword evidence="7" id="KW-0675">Receptor</keyword>
<name>A0A4Q5LIM6_9SPHI</name>
<feature type="signal peptide" evidence="5">
    <location>
        <begin position="1"/>
        <end position="19"/>
    </location>
</feature>
<feature type="domain" description="Outer membrane protein beta-barrel" evidence="6">
    <location>
        <begin position="459"/>
        <end position="772"/>
    </location>
</feature>
<dbReference type="Pfam" id="PF13620">
    <property type="entry name" value="CarboxypepD_reg"/>
    <property type="match status" value="1"/>
</dbReference>
<feature type="compositionally biased region" description="Gly residues" evidence="4">
    <location>
        <begin position="956"/>
        <end position="965"/>
    </location>
</feature>
<evidence type="ECO:0000313" key="7">
    <source>
        <dbReference type="EMBL" id="RYU89218.1"/>
    </source>
</evidence>
<dbReference type="Gene3D" id="2.40.170.20">
    <property type="entry name" value="TonB-dependent receptor, beta-barrel domain"/>
    <property type="match status" value="1"/>
</dbReference>
<evidence type="ECO:0000313" key="8">
    <source>
        <dbReference type="Proteomes" id="UP000293331"/>
    </source>
</evidence>
<comment type="subcellular location">
    <subcellularLocation>
        <location evidence="1">Cell outer membrane</location>
    </subcellularLocation>
</comment>
<keyword evidence="3" id="KW-0998">Cell outer membrane</keyword>
<keyword evidence="2" id="KW-0472">Membrane</keyword>
<evidence type="ECO:0000256" key="3">
    <source>
        <dbReference type="ARBA" id="ARBA00023237"/>
    </source>
</evidence>
<feature type="chain" id="PRO_5020671755" evidence="5">
    <location>
        <begin position="20"/>
        <end position="973"/>
    </location>
</feature>
<reference evidence="7 8" key="1">
    <citation type="submission" date="2019-02" db="EMBL/GenBank/DDBJ databases">
        <title>Bacterial novel species Mucilaginibacter sp. 17JY9-4 isolated from soil.</title>
        <authorList>
            <person name="Jung H.-Y."/>
        </authorList>
    </citation>
    <scope>NUCLEOTIDE SEQUENCE [LARGE SCALE GENOMIC DNA]</scope>
    <source>
        <strain evidence="7 8">17JY9-4</strain>
    </source>
</reference>
<dbReference type="RefSeq" id="WP_129877077.1">
    <property type="nucleotide sequence ID" value="NZ_SEWG01000005.1"/>
</dbReference>
<evidence type="ECO:0000256" key="5">
    <source>
        <dbReference type="SAM" id="SignalP"/>
    </source>
</evidence>
<proteinExistence type="predicted"/>
<dbReference type="AlphaFoldDB" id="A0A4Q5LIM6"/>
<dbReference type="Proteomes" id="UP000293331">
    <property type="component" value="Unassembled WGS sequence"/>
</dbReference>
<dbReference type="Pfam" id="PF14905">
    <property type="entry name" value="OMP_b-brl_3"/>
    <property type="match status" value="1"/>
</dbReference>
<comment type="caution">
    <text evidence="7">The sequence shown here is derived from an EMBL/GenBank/DDBJ whole genome shotgun (WGS) entry which is preliminary data.</text>
</comment>
<keyword evidence="5" id="KW-0732">Signal</keyword>
<keyword evidence="8" id="KW-1185">Reference proteome</keyword>
<feature type="region of interest" description="Disordered" evidence="4">
    <location>
        <begin position="366"/>
        <end position="390"/>
    </location>
</feature>
<dbReference type="OrthoDB" id="1086219at2"/>
<evidence type="ECO:0000259" key="6">
    <source>
        <dbReference type="Pfam" id="PF14905"/>
    </source>
</evidence>
<dbReference type="InterPro" id="IPR041700">
    <property type="entry name" value="OMP_b-brl_3"/>
</dbReference>
<feature type="region of interest" description="Disordered" evidence="4">
    <location>
        <begin position="946"/>
        <end position="973"/>
    </location>
</feature>
<dbReference type="SUPFAM" id="SSF56935">
    <property type="entry name" value="Porins"/>
    <property type="match status" value="2"/>
</dbReference>
<gene>
    <name evidence="7" type="ORF">EWM62_12835</name>
</gene>
<dbReference type="EMBL" id="SEWG01000005">
    <property type="protein sequence ID" value="RYU89218.1"/>
    <property type="molecule type" value="Genomic_DNA"/>
</dbReference>
<evidence type="ECO:0000256" key="2">
    <source>
        <dbReference type="ARBA" id="ARBA00023136"/>
    </source>
</evidence>
<accession>A0A4Q5LIM6</accession>
<organism evidence="7 8">
    <name type="scientific">Mucilaginibacter terrigena</name>
    <dbReference type="NCBI Taxonomy" id="2492395"/>
    <lineage>
        <taxon>Bacteria</taxon>
        <taxon>Pseudomonadati</taxon>
        <taxon>Bacteroidota</taxon>
        <taxon>Sphingobacteriia</taxon>
        <taxon>Sphingobacteriales</taxon>
        <taxon>Sphingobacteriaceae</taxon>
        <taxon>Mucilaginibacter</taxon>
    </lineage>
</organism>
<sequence>MKYLYLILALICFNASRSAAQQRSVSGTIIDSTKLSLPGSNVKLRNELGDSSVTIADVNGKFTFPSVRGTKITLTISSIGYEGLIKHYTLPADSKPIDFDPIILKSATRQLGAVTIVGVNPVVFKEDTVQYSVSAYKVRENAPIEDVLKKIPGVDVDKDGTVSSQGKQITRVRVNGKDFFGGDVQSATKNLPADVIESVQIIDDYGDQANLTGVKTGEPDKILNFTIRKDKNYGYFGQATAGDGSDLLPKEPGVKNENRYIGLVNFFKFKGDQQISVLGNLNNTNVNTFSYGSPTGGASGGGGFGGGGGGRGNALRGGSSGSTTNANGITNARSIGLNFRDQWGKALSVYGSYSFSNNSTFTNSTTLQTNTSSNPSISNQSSQETSSPTNHRFNFNLEWKPDTLNYLKVTPTFSYNGADVSSFDDQSLVRGGVTQLAYTSTTINTSTAPNYGLNGFFNHRFKNSKRNLNIGFNASNNINNDYENTINNYTISLTERAPANQVIYTDSRTTSYGLNLSYQEPIGRVSFLEFNYAFNHNFTTSNKETDTLYSASPDRYHKYDLSSNDYNYTFTTNRFGLNYRVVEKKYNLTLGVGGQPSKLDGVNLLNNVSTSVSTFNVIPAASFNYNFNRSQALRFNYNGRSNQPAFNQLQPVIDFSNASYPVQGNPNLKPEFANNVSLRYNAFSFQTGNIFLIGLSYNQTNNKIVQNIVNYAPSFTPSVLAANPTLDKLRGATLIRYLNTDGYYTAGAFFMYSKPWSERKYTLSLNANVNYTNNIGFSQDVNEDNTETAIAKNIAKTLTLSPRLSFRTNITDVIDAEIYTRYTINKSDNSITTSGNQNTNIRGLELGINGKNYFWKDWTFSYDYTKNLNYGYTIPVKNPNIFNTYVERRFLKDHRGTLRLAAYDLFNENTGFSTVTNGSTVTQSNVNKLGRYFLLTFTFRLQKFSGKAPSAEPGRGMRGGGGGGNRPPRDGEF</sequence>
<dbReference type="SUPFAM" id="SSF49464">
    <property type="entry name" value="Carboxypeptidase regulatory domain-like"/>
    <property type="match status" value="1"/>
</dbReference>
<dbReference type="InterPro" id="IPR036942">
    <property type="entry name" value="Beta-barrel_TonB_sf"/>
</dbReference>
<protein>
    <submittedName>
        <fullName evidence="7">TonB-dependent receptor</fullName>
    </submittedName>
</protein>
<evidence type="ECO:0000256" key="1">
    <source>
        <dbReference type="ARBA" id="ARBA00004442"/>
    </source>
</evidence>
<dbReference type="InterPro" id="IPR008969">
    <property type="entry name" value="CarboxyPept-like_regulatory"/>
</dbReference>
<dbReference type="GO" id="GO:0009279">
    <property type="term" value="C:cell outer membrane"/>
    <property type="evidence" value="ECO:0007669"/>
    <property type="project" value="UniProtKB-SubCell"/>
</dbReference>
<evidence type="ECO:0000256" key="4">
    <source>
        <dbReference type="SAM" id="MobiDB-lite"/>
    </source>
</evidence>